<protein>
    <submittedName>
        <fullName evidence="1">Uncharacterized protein</fullName>
    </submittedName>
</protein>
<dbReference type="KEGG" id="rsi:Runsl_4972"/>
<reference evidence="1 2" key="2">
    <citation type="journal article" date="2012" name="Stand. Genomic Sci.">
        <title>Complete genome sequence of the aquatic bacterium Runella slithyformis type strain (LSU 4(T)).</title>
        <authorList>
            <person name="Copeland A."/>
            <person name="Zhang X."/>
            <person name="Misra M."/>
            <person name="Lapidus A."/>
            <person name="Nolan M."/>
            <person name="Lucas S."/>
            <person name="Deshpande S."/>
            <person name="Cheng J.F."/>
            <person name="Tapia R."/>
            <person name="Goodwin L.A."/>
            <person name="Pitluck S."/>
            <person name="Liolios K."/>
            <person name="Pagani I."/>
            <person name="Ivanova N."/>
            <person name="Mikhailova N."/>
            <person name="Pati A."/>
            <person name="Chen A."/>
            <person name="Palaniappan K."/>
            <person name="Land M."/>
            <person name="Hauser L."/>
            <person name="Pan C."/>
            <person name="Jeffries C.D."/>
            <person name="Detter J.C."/>
            <person name="Brambilla E.M."/>
            <person name="Rohde M."/>
            <person name="Djao O.D."/>
            <person name="Goker M."/>
            <person name="Sikorski J."/>
            <person name="Tindall B.J."/>
            <person name="Woyke T."/>
            <person name="Bristow J."/>
            <person name="Eisen J.A."/>
            <person name="Markowitz V."/>
            <person name="Hugenholtz P."/>
            <person name="Kyrpides N.C."/>
            <person name="Klenk H.P."/>
            <person name="Mavromatis K."/>
        </authorList>
    </citation>
    <scope>NUCLEOTIDE SEQUENCE [LARGE SCALE GENOMIC DNA]</scope>
    <source>
        <strain evidence="2">ATCC 29530 / DSM 19594 / LMG 11500 / NCIMB 11436 / LSU 4</strain>
    </source>
</reference>
<gene>
    <name evidence="1" type="ordered locus">Runsl_4972</name>
</gene>
<evidence type="ECO:0000313" key="2">
    <source>
        <dbReference type="Proteomes" id="UP000000493"/>
    </source>
</evidence>
<evidence type="ECO:0000313" key="1">
    <source>
        <dbReference type="EMBL" id="AEI51281.1"/>
    </source>
</evidence>
<dbReference type="CDD" id="cd21140">
    <property type="entry name" value="Cas6_I-like"/>
    <property type="match status" value="1"/>
</dbReference>
<dbReference type="Proteomes" id="UP000000493">
    <property type="component" value="Chromosome"/>
</dbReference>
<dbReference type="AlphaFoldDB" id="A0A7U4E835"/>
<name>A0A7U4E835_RUNSL</name>
<dbReference type="RefSeq" id="WP_013930565.1">
    <property type="nucleotide sequence ID" value="NC_015703.1"/>
</dbReference>
<organism evidence="1 2">
    <name type="scientific">Runella slithyformis (strain ATCC 29530 / DSM 19594 / LMG 11500 / NCIMB 11436 / LSU 4)</name>
    <dbReference type="NCBI Taxonomy" id="761193"/>
    <lineage>
        <taxon>Bacteria</taxon>
        <taxon>Pseudomonadati</taxon>
        <taxon>Bacteroidota</taxon>
        <taxon>Cytophagia</taxon>
        <taxon>Cytophagales</taxon>
        <taxon>Spirosomataceae</taxon>
        <taxon>Runella</taxon>
    </lineage>
</organism>
<dbReference type="Gene3D" id="3.30.70.1890">
    <property type="match status" value="1"/>
</dbReference>
<keyword evidence="2" id="KW-1185">Reference proteome</keyword>
<dbReference type="Pfam" id="PF21350">
    <property type="entry name" value="Cas6_I-A"/>
    <property type="match status" value="1"/>
</dbReference>
<accession>A0A7U4E835</accession>
<sequence>MRFRLLLRPLRDRQPLLFNYQYPLQAWLYGLLHTADAAYADFLHRQGYAVENSRKSFKHFTFSSLQLPKGAPILRGAAYIPLRLEPIGLLVSFWVDKAAEDFIIGLFQQQLSLYNLPTKRPNSLLRSLRRINTAQCKLISNKN</sequence>
<dbReference type="InterPro" id="IPR045747">
    <property type="entry name" value="CRISPR-assoc_prot_Cas6_N_sf"/>
</dbReference>
<proteinExistence type="predicted"/>
<dbReference type="EMBL" id="CP002859">
    <property type="protein sequence ID" value="AEI51281.1"/>
    <property type="molecule type" value="Genomic_DNA"/>
</dbReference>
<reference evidence="2" key="1">
    <citation type="submission" date="2011-06" db="EMBL/GenBank/DDBJ databases">
        <title>The complete genome of chromosome of Runella slithyformis DSM 19594.</title>
        <authorList>
            <consortium name="US DOE Joint Genome Institute (JGI-PGF)"/>
            <person name="Lucas S."/>
            <person name="Han J."/>
            <person name="Lapidus A."/>
            <person name="Bruce D."/>
            <person name="Goodwin L."/>
            <person name="Pitluck S."/>
            <person name="Peters L."/>
            <person name="Kyrpides N."/>
            <person name="Mavromatis K."/>
            <person name="Ivanova N."/>
            <person name="Ovchinnikova G."/>
            <person name="Zhang X."/>
            <person name="Misra M."/>
            <person name="Detter J.C."/>
            <person name="Tapia R."/>
            <person name="Han C."/>
            <person name="Land M."/>
            <person name="Hauser L."/>
            <person name="Markowitz V."/>
            <person name="Cheng J.-F."/>
            <person name="Hugenholtz P."/>
            <person name="Woyke T."/>
            <person name="Wu D."/>
            <person name="Tindall B."/>
            <person name="Faehrich R."/>
            <person name="Brambilla E."/>
            <person name="Klenk H.-P."/>
            <person name="Eisen J.A."/>
        </authorList>
    </citation>
    <scope>NUCLEOTIDE SEQUENCE [LARGE SCALE GENOMIC DNA]</scope>
    <source>
        <strain evidence="2">ATCC 29530 / DSM 19594 / LMG 11500 / NCIMB 11436 / LSU 4</strain>
    </source>
</reference>